<comment type="caution">
    <text evidence="9">The sequence shown here is derived from an EMBL/GenBank/DDBJ whole genome shotgun (WGS) entry which is preliminary data.</text>
</comment>
<dbReference type="GO" id="GO:0033499">
    <property type="term" value="P:galactose catabolic process via UDP-galactose, Leloir pathway"/>
    <property type="evidence" value="ECO:0007669"/>
    <property type="project" value="TreeGrafter"/>
</dbReference>
<dbReference type="PANTHER" id="PTHR10091:SF0">
    <property type="entry name" value="GALACTOSE MUTAROTASE"/>
    <property type="match status" value="1"/>
</dbReference>
<dbReference type="GO" id="GO:0030246">
    <property type="term" value="F:carbohydrate binding"/>
    <property type="evidence" value="ECO:0007669"/>
    <property type="project" value="InterPro"/>
</dbReference>
<dbReference type="NCBIfam" id="NF008277">
    <property type="entry name" value="PRK11055.1"/>
    <property type="match status" value="1"/>
</dbReference>
<dbReference type="PIRSF" id="PIRSF005096">
    <property type="entry name" value="GALM"/>
    <property type="match status" value="1"/>
</dbReference>
<organism evidence="9 10">
    <name type="scientific">Candidatus Phosphoribacter hodrii</name>
    <dbReference type="NCBI Taxonomy" id="2953743"/>
    <lineage>
        <taxon>Bacteria</taxon>
        <taxon>Bacillati</taxon>
        <taxon>Actinomycetota</taxon>
        <taxon>Actinomycetes</taxon>
        <taxon>Micrococcales</taxon>
        <taxon>Dermatophilaceae</taxon>
        <taxon>Candidatus Phosphoribacter</taxon>
    </lineage>
</organism>
<keyword evidence="3 5" id="KW-0413">Isomerase</keyword>
<dbReference type="GO" id="GO:0006006">
    <property type="term" value="P:glucose metabolic process"/>
    <property type="evidence" value="ECO:0007669"/>
    <property type="project" value="TreeGrafter"/>
</dbReference>
<feature type="binding site" evidence="8">
    <location>
        <begin position="65"/>
        <end position="66"/>
    </location>
    <ligand>
        <name>beta-D-galactose</name>
        <dbReference type="ChEBI" id="CHEBI:27667"/>
    </ligand>
</feature>
<evidence type="ECO:0000256" key="5">
    <source>
        <dbReference type="PIRNR" id="PIRNR005096"/>
    </source>
</evidence>
<dbReference type="InterPro" id="IPR014718">
    <property type="entry name" value="GH-type_carb-bd"/>
</dbReference>
<evidence type="ECO:0000313" key="10">
    <source>
        <dbReference type="Proteomes" id="UP000726105"/>
    </source>
</evidence>
<comment type="catalytic activity">
    <reaction evidence="5">
        <text>alpha-D-glucose = beta-D-glucose</text>
        <dbReference type="Rhea" id="RHEA:10264"/>
        <dbReference type="ChEBI" id="CHEBI:15903"/>
        <dbReference type="ChEBI" id="CHEBI:17925"/>
        <dbReference type="EC" id="5.1.3.3"/>
    </reaction>
</comment>
<dbReference type="GO" id="GO:0004034">
    <property type="term" value="F:aldose 1-epimerase activity"/>
    <property type="evidence" value="ECO:0007669"/>
    <property type="project" value="UniProtKB-EC"/>
</dbReference>
<sequence>MTAYRLVDDGSLEVTVADLGATITRVRVPDPAGGWRDVALGFDNEATYLDAGNPYLGATVGRYANRIAGARVVLDGTAYRLDRNEPGACLHGGAGGFHTKTWECIDVDTSSVTFELVSPDGDQGFPGRLTARARYAVTGDRLTVLLTATTDALTVVNLTNHLYVHLGDHGDSVADHVLQVPAVTYLPVDLAGIPLGYTQMVEGTPLDLREGRCLDLLDDSHPDLARSEGLDLSFLLGGLSFLPGGRGMRLAARLEHPASGRFVEVHTNQPALHVYTLNDVTGVPALRDGRPARAHGGVALEAQIPPDAPNQPGLPSPVLRPGELYSSVTTWWFGQTGTTRERLMTSDGVLARRRPGQRRLPAAPCGTRWHSSR</sequence>
<dbReference type="GO" id="GO:0005737">
    <property type="term" value="C:cytoplasm"/>
    <property type="evidence" value="ECO:0007669"/>
    <property type="project" value="TreeGrafter"/>
</dbReference>
<feature type="active site" description="Proton acceptor" evidence="6">
    <location>
        <position position="301"/>
    </location>
</feature>
<dbReference type="SUPFAM" id="SSF74650">
    <property type="entry name" value="Galactose mutarotase-like"/>
    <property type="match status" value="1"/>
</dbReference>
<dbReference type="AlphaFoldDB" id="A0A935IXW9"/>
<feature type="binding site" evidence="7">
    <location>
        <position position="231"/>
    </location>
    <ligand>
        <name>beta-D-galactose</name>
        <dbReference type="ChEBI" id="CHEBI:27667"/>
    </ligand>
</feature>
<dbReference type="InterPro" id="IPR047215">
    <property type="entry name" value="Galactose_mutarotase-like"/>
</dbReference>
<comment type="similarity">
    <text evidence="2 5">Belongs to the aldose epimerase family.</text>
</comment>
<proteinExistence type="inferred from homology"/>
<dbReference type="Proteomes" id="UP000726105">
    <property type="component" value="Unassembled WGS sequence"/>
</dbReference>
<dbReference type="Pfam" id="PF01263">
    <property type="entry name" value="Aldose_epim"/>
    <property type="match status" value="1"/>
</dbReference>
<evidence type="ECO:0000256" key="1">
    <source>
        <dbReference type="ARBA" id="ARBA00005028"/>
    </source>
</evidence>
<accession>A0A935IXW9</accession>
<evidence type="ECO:0000256" key="7">
    <source>
        <dbReference type="PIRSR" id="PIRSR005096-2"/>
    </source>
</evidence>
<dbReference type="EMBL" id="JADJIB010000011">
    <property type="protein sequence ID" value="MBK7274698.1"/>
    <property type="molecule type" value="Genomic_DNA"/>
</dbReference>
<feature type="active site" description="Proton donor" evidence="6">
    <location>
        <position position="161"/>
    </location>
</feature>
<gene>
    <name evidence="9" type="ORF">IPI13_16620</name>
</gene>
<comment type="pathway">
    <text evidence="1 5">Carbohydrate metabolism; hexose metabolism.</text>
</comment>
<keyword evidence="4 5" id="KW-0119">Carbohydrate metabolism</keyword>
<feature type="binding site" evidence="8">
    <location>
        <begin position="161"/>
        <end position="163"/>
    </location>
    <ligand>
        <name>beta-D-galactose</name>
        <dbReference type="ChEBI" id="CHEBI:27667"/>
    </ligand>
</feature>
<protein>
    <recommendedName>
        <fullName evidence="5">Aldose 1-epimerase</fullName>
        <ecNumber evidence="5">5.1.3.3</ecNumber>
    </recommendedName>
</protein>
<dbReference type="CDD" id="cd09019">
    <property type="entry name" value="galactose_mutarotase_like"/>
    <property type="match status" value="1"/>
</dbReference>
<dbReference type="PANTHER" id="PTHR10091">
    <property type="entry name" value="ALDOSE-1-EPIMERASE"/>
    <property type="match status" value="1"/>
</dbReference>
<evidence type="ECO:0000256" key="6">
    <source>
        <dbReference type="PIRSR" id="PIRSR005096-1"/>
    </source>
</evidence>
<dbReference type="InterPro" id="IPR015443">
    <property type="entry name" value="Aldose_1-epimerase"/>
</dbReference>
<reference evidence="9 10" key="1">
    <citation type="submission" date="2020-10" db="EMBL/GenBank/DDBJ databases">
        <title>Connecting structure to function with the recovery of over 1000 high-quality activated sludge metagenome-assembled genomes encoding full-length rRNA genes using long-read sequencing.</title>
        <authorList>
            <person name="Singleton C.M."/>
            <person name="Petriglieri F."/>
            <person name="Kristensen J.M."/>
            <person name="Kirkegaard R.H."/>
            <person name="Michaelsen T.Y."/>
            <person name="Andersen M.H."/>
            <person name="Karst S.M."/>
            <person name="Dueholm M.S."/>
            <person name="Nielsen P.H."/>
            <person name="Albertsen M."/>
        </authorList>
    </citation>
    <scope>NUCLEOTIDE SEQUENCE [LARGE SCALE GENOMIC DNA]</scope>
    <source>
        <strain evidence="9">Ega_18-Q3-R5-49_MAXAC.001</strain>
    </source>
</reference>
<evidence type="ECO:0000256" key="2">
    <source>
        <dbReference type="ARBA" id="ARBA00006206"/>
    </source>
</evidence>
<evidence type="ECO:0000256" key="4">
    <source>
        <dbReference type="ARBA" id="ARBA00023277"/>
    </source>
</evidence>
<dbReference type="InterPro" id="IPR008183">
    <property type="entry name" value="Aldose_1/G6P_1-epimerase"/>
</dbReference>
<dbReference type="EC" id="5.1.3.3" evidence="5"/>
<evidence type="ECO:0000256" key="3">
    <source>
        <dbReference type="ARBA" id="ARBA00023235"/>
    </source>
</evidence>
<dbReference type="Gene3D" id="2.70.98.10">
    <property type="match status" value="1"/>
</dbReference>
<name>A0A935IXW9_9MICO</name>
<evidence type="ECO:0000256" key="8">
    <source>
        <dbReference type="PIRSR" id="PIRSR005096-3"/>
    </source>
</evidence>
<dbReference type="InterPro" id="IPR011013">
    <property type="entry name" value="Gal_mutarotase_sf_dom"/>
</dbReference>
<evidence type="ECO:0000313" key="9">
    <source>
        <dbReference type="EMBL" id="MBK7274698.1"/>
    </source>
</evidence>